<evidence type="ECO:0000256" key="12">
    <source>
        <dbReference type="ARBA" id="ARBA00057449"/>
    </source>
</evidence>
<protein>
    <recommendedName>
        <fullName evidence="3">beta-ketoacyl-[acyl-carrier-protein] synthase III</fullName>
        <ecNumber evidence="3">2.3.1.180</ecNumber>
    </recommendedName>
</protein>
<evidence type="ECO:0000256" key="10">
    <source>
        <dbReference type="ARBA" id="ARBA00023315"/>
    </source>
</evidence>
<keyword evidence="17" id="KW-1185">Reference proteome</keyword>
<dbReference type="InterPro" id="IPR016039">
    <property type="entry name" value="Thiolase-like"/>
</dbReference>
<keyword evidence="5" id="KW-0444">Lipid biosynthesis</keyword>
<comment type="caution">
    <text evidence="16">The sequence shown here is derived from an EMBL/GenBank/DDBJ whole genome shotgun (WGS) entry which is preliminary data.</text>
</comment>
<dbReference type="EMBL" id="CAUJNA010002223">
    <property type="protein sequence ID" value="CAJ1391689.1"/>
    <property type="molecule type" value="Genomic_DNA"/>
</dbReference>
<comment type="pathway">
    <text evidence="1">Lipid metabolism; fatty acid biosynthesis.</text>
</comment>
<feature type="domain" description="Beta-ketoacyl-[acyl-carrier-protein] synthase III C-terminal" evidence="14">
    <location>
        <begin position="924"/>
        <end position="1012"/>
    </location>
</feature>
<dbReference type="HAMAP" id="MF_01815">
    <property type="entry name" value="FabH"/>
    <property type="match status" value="1"/>
</dbReference>
<evidence type="ECO:0000256" key="7">
    <source>
        <dbReference type="ARBA" id="ARBA00022832"/>
    </source>
</evidence>
<dbReference type="NCBIfam" id="NF006829">
    <property type="entry name" value="PRK09352.1"/>
    <property type="match status" value="1"/>
</dbReference>
<dbReference type="SUPFAM" id="SSF53659">
    <property type="entry name" value="Isocitrate/Isopropylmalate dehydrogenase-like"/>
    <property type="match status" value="1"/>
</dbReference>
<evidence type="ECO:0000259" key="15">
    <source>
        <dbReference type="Pfam" id="PF08545"/>
    </source>
</evidence>
<dbReference type="InterPro" id="IPR004655">
    <property type="entry name" value="FabH"/>
</dbReference>
<dbReference type="EC" id="2.3.1.180" evidence="3"/>
<comment type="function">
    <text evidence="12">Catalyzes the condensation reaction of fatty acid synthesis by the addition to an acyl acceptor of two carbons from malonyl-ACP. KAS III catalyzes the first condensation reaction which initiates fatty acid synthesis and may therefore play a role in governing the total rate of fatty acid production. Possesses both acetoacetyl-ACP synthase and acetyl transacylase activities.</text>
</comment>
<proteinExistence type="inferred from homology"/>
<dbReference type="InterPro" id="IPR013747">
    <property type="entry name" value="ACP_syn_III_C"/>
</dbReference>
<sequence length="1012" mass="108167">MIVSLFRRKGQNANRIIVDRVFRHVVDAARQPVLYADWGIPDTPLGRYESLGLHMIVLLHRTRDSSEPLQALAQDVLDEFFKDVDHSIRELGVGDVGVPKRMKKLARMFYGRMGPYWEAMDAGDAGALAAALGRNIMPGDAATADFRADAIARYMLAAVKALAARDDATLLTGDVAFPDAGAVGRDETIAADGAQLEQLAAAHGLLAADSFKATVHVRRWQRDGVRLTGRVSARVTQQCVVSLEPVAATVEAEIDAIYVPQGSALERRMEPGEGGDLIIDAEGPDLPEPFEPPMLDIGAVTEEFFALALDPYPRAPGVAPPSEKAVEPAEERENPFAALKALMSNTVITVSVDAMGGDHGPSVVIPGAAISLSRHPGMRFLLFGKKDEIEAALAGHPKLREASTIVHCDVAVKMDDKPSQALRNGRWKSSMWKAIEAVKSGEADVCVSAGNTGALMAMSRFCLRTMADIERPAIAAIWPTLRGESIVLDVGATIGANALQLVDFSVMGAAMARALIEVERPTVGLLNVGVEEIKGQEEVKEAGRLLREADLDGLDYHGFVEGDDLGRGTVDVVVTEGFSGNIALKTAEGTARQIGEYLRAAMSRTLMARLGYVLARGAFRRLSDRMDPRKVNGGVFLGLNGIVVKSHGGTDDEGFAAAVDMAHDMVRNGLVDKIHHDIHLFHDGPGRSTMIRSAITGVGSALPKRVVPNTELEAKLETSDAWIRQRTGITQRYIAGDDETSASLGEAAARAALDDAGRTPDDIDLIIVATSTPDNTFPATAVNIQNRLGMHHGAAFDIQAVCTGFIYALTTADTYIRAGLARRVLVIGAETFSRILDWTDRRTAVLFGDGAGAVVVEEAAGVGLTSDTGILAAHLRSDGRHKDKLYVDGGPSTTGTTGHLRMEGREVFKHAVGMITDVIEQSFATAGISGDQIDWFVPHQANRRIIEASAKKLGIPEDKVVITVDRHGNTSAASVPLALSVAVADGRIKRGDLVLLEAMGGGFTWGALLVRW</sequence>
<dbReference type="InterPro" id="IPR003772">
    <property type="entry name" value="YceD"/>
</dbReference>
<dbReference type="FunFam" id="3.40.47.10:FF:000004">
    <property type="entry name" value="3-oxoacyl-[acyl-carrier-protein] synthase 3"/>
    <property type="match status" value="1"/>
</dbReference>
<keyword evidence="7" id="KW-0276">Fatty acid metabolism</keyword>
<dbReference type="SUPFAM" id="SSF53901">
    <property type="entry name" value="Thiolase-like"/>
    <property type="match status" value="1"/>
</dbReference>
<evidence type="ECO:0000313" key="17">
    <source>
        <dbReference type="Proteomes" id="UP001178507"/>
    </source>
</evidence>
<name>A0AA36MYT5_9DINO</name>
<evidence type="ECO:0000259" key="14">
    <source>
        <dbReference type="Pfam" id="PF08541"/>
    </source>
</evidence>
<evidence type="ECO:0000256" key="8">
    <source>
        <dbReference type="ARBA" id="ARBA00023098"/>
    </source>
</evidence>
<evidence type="ECO:0000256" key="4">
    <source>
        <dbReference type="ARBA" id="ARBA00022490"/>
    </source>
</evidence>
<gene>
    <name evidence="16" type="ORF">EVOR1521_LOCUS16953</name>
</gene>
<comment type="catalytic activity">
    <reaction evidence="11">
        <text>malonyl-[ACP] + acetyl-CoA + H(+) = 3-oxobutanoyl-[ACP] + CO2 + CoA</text>
        <dbReference type="Rhea" id="RHEA:12080"/>
        <dbReference type="Rhea" id="RHEA-COMP:9623"/>
        <dbReference type="Rhea" id="RHEA-COMP:9625"/>
        <dbReference type="ChEBI" id="CHEBI:15378"/>
        <dbReference type="ChEBI" id="CHEBI:16526"/>
        <dbReference type="ChEBI" id="CHEBI:57287"/>
        <dbReference type="ChEBI" id="CHEBI:57288"/>
        <dbReference type="ChEBI" id="CHEBI:78449"/>
        <dbReference type="ChEBI" id="CHEBI:78450"/>
        <dbReference type="EC" id="2.3.1.180"/>
    </reaction>
</comment>
<dbReference type="NCBIfam" id="TIGR00182">
    <property type="entry name" value="plsX"/>
    <property type="match status" value="1"/>
</dbReference>
<dbReference type="PANTHER" id="PTHR34069">
    <property type="entry name" value="3-OXOACYL-[ACYL-CARRIER-PROTEIN] SYNTHASE 3"/>
    <property type="match status" value="1"/>
</dbReference>
<dbReference type="InterPro" id="IPR012281">
    <property type="entry name" value="Phospholipid_synth_PlsX-like"/>
</dbReference>
<dbReference type="Pfam" id="PF02620">
    <property type="entry name" value="YceD"/>
    <property type="match status" value="1"/>
</dbReference>
<evidence type="ECO:0000256" key="1">
    <source>
        <dbReference type="ARBA" id="ARBA00005194"/>
    </source>
</evidence>
<evidence type="ECO:0000256" key="9">
    <source>
        <dbReference type="ARBA" id="ARBA00023160"/>
    </source>
</evidence>
<dbReference type="AlphaFoldDB" id="A0AA36MYT5"/>
<dbReference type="PANTHER" id="PTHR34069:SF2">
    <property type="entry name" value="BETA-KETOACYL-[ACYL-CARRIER-PROTEIN] SYNTHASE III"/>
    <property type="match status" value="1"/>
</dbReference>
<evidence type="ECO:0000259" key="13">
    <source>
        <dbReference type="Pfam" id="PF03981"/>
    </source>
</evidence>
<dbReference type="GO" id="GO:0033818">
    <property type="term" value="F:beta-ketoacyl-acyl-carrier-protein synthase III activity"/>
    <property type="evidence" value="ECO:0007669"/>
    <property type="project" value="UniProtKB-EC"/>
</dbReference>
<dbReference type="GO" id="GO:0004315">
    <property type="term" value="F:3-oxoacyl-[acyl-carrier-protein] synthase activity"/>
    <property type="evidence" value="ECO:0007669"/>
    <property type="project" value="InterPro"/>
</dbReference>
<keyword evidence="4" id="KW-0963">Cytoplasm</keyword>
<evidence type="ECO:0000313" key="16">
    <source>
        <dbReference type="EMBL" id="CAJ1391689.1"/>
    </source>
</evidence>
<dbReference type="InterPro" id="IPR013751">
    <property type="entry name" value="ACP_syn_III_N"/>
</dbReference>
<dbReference type="Pfam" id="PF03981">
    <property type="entry name" value="Ubiq_cyt_C_chap"/>
    <property type="match status" value="1"/>
</dbReference>
<evidence type="ECO:0000256" key="11">
    <source>
        <dbReference type="ARBA" id="ARBA00052419"/>
    </source>
</evidence>
<comment type="similarity">
    <text evidence="2">Belongs to the thiolase-like superfamily. FabH family.</text>
</comment>
<dbReference type="InterPro" id="IPR021150">
    <property type="entry name" value="Ubiq_cyt_c_chap"/>
</dbReference>
<dbReference type="Gene3D" id="3.40.718.10">
    <property type="entry name" value="Isopropylmalate Dehydrogenase"/>
    <property type="match status" value="1"/>
</dbReference>
<dbReference type="Pfam" id="PF08541">
    <property type="entry name" value="ACP_syn_III_C"/>
    <property type="match status" value="1"/>
</dbReference>
<accession>A0AA36MYT5</accession>
<feature type="domain" description="Beta-ketoacyl-[acyl-carrier-protein] synthase III N-terminal" evidence="15">
    <location>
        <begin position="796"/>
        <end position="879"/>
    </location>
</feature>
<keyword evidence="10" id="KW-0012">Acyltransferase</keyword>
<evidence type="ECO:0000256" key="5">
    <source>
        <dbReference type="ARBA" id="ARBA00022516"/>
    </source>
</evidence>
<dbReference type="Proteomes" id="UP001178507">
    <property type="component" value="Unassembled WGS sequence"/>
</dbReference>
<dbReference type="Pfam" id="PF02504">
    <property type="entry name" value="FA_synthesis"/>
    <property type="match status" value="1"/>
</dbReference>
<dbReference type="NCBIfam" id="TIGR00747">
    <property type="entry name" value="fabH"/>
    <property type="match status" value="1"/>
</dbReference>
<dbReference type="HAMAP" id="MF_00019">
    <property type="entry name" value="PlsX"/>
    <property type="match status" value="1"/>
</dbReference>
<feature type="domain" description="Ubiquinol-cytochrome c chaperone" evidence="13">
    <location>
        <begin position="37"/>
        <end position="177"/>
    </location>
</feature>
<dbReference type="CDD" id="cd00830">
    <property type="entry name" value="KAS_III"/>
    <property type="match status" value="1"/>
</dbReference>
<dbReference type="Gene3D" id="3.40.47.10">
    <property type="match status" value="1"/>
</dbReference>
<keyword evidence="6" id="KW-0808">Transferase</keyword>
<evidence type="ECO:0000256" key="2">
    <source>
        <dbReference type="ARBA" id="ARBA00008642"/>
    </source>
</evidence>
<dbReference type="InterPro" id="IPR003664">
    <property type="entry name" value="FA_synthesis"/>
</dbReference>
<evidence type="ECO:0000256" key="6">
    <source>
        <dbReference type="ARBA" id="ARBA00022679"/>
    </source>
</evidence>
<evidence type="ECO:0000256" key="3">
    <source>
        <dbReference type="ARBA" id="ARBA00012333"/>
    </source>
</evidence>
<dbReference type="GO" id="GO:0044550">
    <property type="term" value="P:secondary metabolite biosynthetic process"/>
    <property type="evidence" value="ECO:0007669"/>
    <property type="project" value="TreeGrafter"/>
</dbReference>
<organism evidence="16 17">
    <name type="scientific">Effrenium voratum</name>
    <dbReference type="NCBI Taxonomy" id="2562239"/>
    <lineage>
        <taxon>Eukaryota</taxon>
        <taxon>Sar</taxon>
        <taxon>Alveolata</taxon>
        <taxon>Dinophyceae</taxon>
        <taxon>Suessiales</taxon>
        <taxon>Symbiodiniaceae</taxon>
        <taxon>Effrenium</taxon>
    </lineage>
</organism>
<reference evidence="16" key="1">
    <citation type="submission" date="2023-08" db="EMBL/GenBank/DDBJ databases">
        <authorList>
            <person name="Chen Y."/>
            <person name="Shah S."/>
            <person name="Dougan E. K."/>
            <person name="Thang M."/>
            <person name="Chan C."/>
        </authorList>
    </citation>
    <scope>NUCLEOTIDE SEQUENCE</scope>
</reference>
<dbReference type="GO" id="GO:0006633">
    <property type="term" value="P:fatty acid biosynthetic process"/>
    <property type="evidence" value="ECO:0007669"/>
    <property type="project" value="UniProtKB-KW"/>
</dbReference>
<dbReference type="Pfam" id="PF08545">
    <property type="entry name" value="ACP_syn_III"/>
    <property type="match status" value="1"/>
</dbReference>
<keyword evidence="9" id="KW-0275">Fatty acid biosynthesis</keyword>
<keyword evidence="8" id="KW-0443">Lipid metabolism</keyword>